<name>A0A5J5IIH3_9BACT</name>
<comment type="caution">
    <text evidence="2">The sequence shown here is derived from an EMBL/GenBank/DDBJ whole genome shotgun (WGS) entry which is preliminary data.</text>
</comment>
<feature type="domain" description="FAD/NAD(P)-binding" evidence="1">
    <location>
        <begin position="3"/>
        <end position="148"/>
    </location>
</feature>
<protein>
    <submittedName>
        <fullName evidence="2">NAD(P)/FAD-dependent oxidoreductase</fullName>
    </submittedName>
</protein>
<evidence type="ECO:0000313" key="3">
    <source>
        <dbReference type="Proteomes" id="UP000326903"/>
    </source>
</evidence>
<keyword evidence="3" id="KW-1185">Reference proteome</keyword>
<sequence length="418" mass="47214">MKNLIILGAGTSGTMMANHLHHHLKQPDWQISIIDERKEHHYQPGYLFLPFDIYAPEDIIKTIEEFIPKEVTLIKQKINRILPTENKIQLESGKELNYDILIIATGAKIAPEETEGMKGTEWQKSVFDFYTFEGALALRNKLREWQGGKLVVHITEMPIKCPVAPLEFTFLADSFFTHKHIRDKVEITYVTPLSGAFTKPKATEALDHLLQEKNIKTEGDFAIEYVDNETKEIVDYGGKRIPFDILVTVPTNKGDEVIERSGMGDNLNYVPANKATLQSKDYKNIFVLGDASNIPASKAGSVAHFEAEILTDNILLYIKGEPLKEGFDGHANCFIETGHGKALLIDFNYTHEPVEGSFPFAGLGPLRLLKESRMNHMGKLAFRWIYWNVLLKGTHIPFVSATMSESGKHYEKAETVLN</sequence>
<dbReference type="InterPro" id="IPR023753">
    <property type="entry name" value="FAD/NAD-binding_dom"/>
</dbReference>
<evidence type="ECO:0000313" key="2">
    <source>
        <dbReference type="EMBL" id="KAA9040581.1"/>
    </source>
</evidence>
<dbReference type="PANTHER" id="PTHR43755">
    <property type="match status" value="1"/>
</dbReference>
<accession>A0A5J5IIH3</accession>
<dbReference type="GO" id="GO:0016491">
    <property type="term" value="F:oxidoreductase activity"/>
    <property type="evidence" value="ECO:0007669"/>
    <property type="project" value="InterPro"/>
</dbReference>
<dbReference type="PANTHER" id="PTHR43755:SF1">
    <property type="entry name" value="FAD-DEPENDENT PYRIDINE NUCLEOTIDE-DISULPHIDE OXIDOREDUCTASE"/>
    <property type="match status" value="1"/>
</dbReference>
<dbReference type="Pfam" id="PF07992">
    <property type="entry name" value="Pyr_redox_2"/>
    <property type="match status" value="1"/>
</dbReference>
<proteinExistence type="predicted"/>
<reference evidence="2 3" key="1">
    <citation type="submission" date="2019-09" db="EMBL/GenBank/DDBJ databases">
        <title>Draft genome sequence of Ginsengibacter sp. BR5-29.</title>
        <authorList>
            <person name="Im W.-T."/>
        </authorList>
    </citation>
    <scope>NUCLEOTIDE SEQUENCE [LARGE SCALE GENOMIC DNA]</scope>
    <source>
        <strain evidence="2 3">BR5-29</strain>
    </source>
</reference>
<dbReference type="Proteomes" id="UP000326903">
    <property type="component" value="Unassembled WGS sequence"/>
</dbReference>
<dbReference type="InterPro" id="IPR036188">
    <property type="entry name" value="FAD/NAD-bd_sf"/>
</dbReference>
<dbReference type="Gene3D" id="3.50.50.60">
    <property type="entry name" value="FAD/NAD(P)-binding domain"/>
    <property type="match status" value="2"/>
</dbReference>
<organism evidence="2 3">
    <name type="scientific">Ginsengibacter hankyongi</name>
    <dbReference type="NCBI Taxonomy" id="2607284"/>
    <lineage>
        <taxon>Bacteria</taxon>
        <taxon>Pseudomonadati</taxon>
        <taxon>Bacteroidota</taxon>
        <taxon>Chitinophagia</taxon>
        <taxon>Chitinophagales</taxon>
        <taxon>Chitinophagaceae</taxon>
        <taxon>Ginsengibacter</taxon>
    </lineage>
</organism>
<dbReference type="InterPro" id="IPR052541">
    <property type="entry name" value="SQRD"/>
</dbReference>
<gene>
    <name evidence="2" type="ORF">FW778_00630</name>
</gene>
<dbReference type="SUPFAM" id="SSF51905">
    <property type="entry name" value="FAD/NAD(P)-binding domain"/>
    <property type="match status" value="2"/>
</dbReference>
<evidence type="ECO:0000259" key="1">
    <source>
        <dbReference type="Pfam" id="PF07992"/>
    </source>
</evidence>
<dbReference type="AlphaFoldDB" id="A0A5J5IIH3"/>
<dbReference type="EMBL" id="VYQF01000001">
    <property type="protein sequence ID" value="KAA9040581.1"/>
    <property type="molecule type" value="Genomic_DNA"/>
</dbReference>
<dbReference type="RefSeq" id="WP_150412641.1">
    <property type="nucleotide sequence ID" value="NZ_VYQF01000001.1"/>
</dbReference>